<organism evidence="2 3">
    <name type="scientific">Zizania palustris</name>
    <name type="common">Northern wild rice</name>
    <dbReference type="NCBI Taxonomy" id="103762"/>
    <lineage>
        <taxon>Eukaryota</taxon>
        <taxon>Viridiplantae</taxon>
        <taxon>Streptophyta</taxon>
        <taxon>Embryophyta</taxon>
        <taxon>Tracheophyta</taxon>
        <taxon>Spermatophyta</taxon>
        <taxon>Magnoliopsida</taxon>
        <taxon>Liliopsida</taxon>
        <taxon>Poales</taxon>
        <taxon>Poaceae</taxon>
        <taxon>BOP clade</taxon>
        <taxon>Oryzoideae</taxon>
        <taxon>Oryzeae</taxon>
        <taxon>Zizaniinae</taxon>
        <taxon>Zizania</taxon>
    </lineage>
</organism>
<evidence type="ECO:0000313" key="2">
    <source>
        <dbReference type="EMBL" id="KAG8062342.1"/>
    </source>
</evidence>
<keyword evidence="1" id="KW-1133">Transmembrane helix</keyword>
<sequence>MLRATKAATASAWRPSPSSASFALHPLTLCARAGDAASGGGGLIFTKLRSAVLATAVALSCASVYPSNVVLLVAPNYMLYAVCFFALRMCQATRSRLAVMSPDPPCPLFPRG</sequence>
<gene>
    <name evidence="2" type="ORF">GUJ93_ZPchr0003g18450</name>
</gene>
<dbReference type="EMBL" id="JAAALK010000286">
    <property type="protein sequence ID" value="KAG8062342.1"/>
    <property type="molecule type" value="Genomic_DNA"/>
</dbReference>
<reference evidence="2" key="1">
    <citation type="journal article" date="2021" name="bioRxiv">
        <title>Whole Genome Assembly and Annotation of Northern Wild Rice, Zizania palustris L., Supports a Whole Genome Duplication in the Zizania Genus.</title>
        <authorList>
            <person name="Haas M."/>
            <person name="Kono T."/>
            <person name="Macchietto M."/>
            <person name="Millas R."/>
            <person name="McGilp L."/>
            <person name="Shao M."/>
            <person name="Duquette J."/>
            <person name="Hirsch C.N."/>
            <person name="Kimball J."/>
        </authorList>
    </citation>
    <scope>NUCLEOTIDE SEQUENCE</scope>
    <source>
        <tissue evidence="2">Fresh leaf tissue</tissue>
    </source>
</reference>
<name>A0A8J5V6J1_ZIZPA</name>
<comment type="caution">
    <text evidence="2">The sequence shown here is derived from an EMBL/GenBank/DDBJ whole genome shotgun (WGS) entry which is preliminary data.</text>
</comment>
<keyword evidence="3" id="KW-1185">Reference proteome</keyword>
<protein>
    <submittedName>
        <fullName evidence="2">Uncharacterized protein</fullName>
    </submittedName>
</protein>
<dbReference type="Proteomes" id="UP000729402">
    <property type="component" value="Unassembled WGS sequence"/>
</dbReference>
<evidence type="ECO:0000256" key="1">
    <source>
        <dbReference type="SAM" id="Phobius"/>
    </source>
</evidence>
<keyword evidence="1" id="KW-0812">Transmembrane</keyword>
<dbReference type="AlphaFoldDB" id="A0A8J5V6J1"/>
<proteinExistence type="predicted"/>
<accession>A0A8J5V6J1</accession>
<evidence type="ECO:0000313" key="3">
    <source>
        <dbReference type="Proteomes" id="UP000729402"/>
    </source>
</evidence>
<keyword evidence="1" id="KW-0472">Membrane</keyword>
<reference evidence="2" key="2">
    <citation type="submission" date="2021-02" db="EMBL/GenBank/DDBJ databases">
        <authorList>
            <person name="Kimball J.A."/>
            <person name="Haas M.W."/>
            <person name="Macchietto M."/>
            <person name="Kono T."/>
            <person name="Duquette J."/>
            <person name="Shao M."/>
        </authorList>
    </citation>
    <scope>NUCLEOTIDE SEQUENCE</scope>
    <source>
        <tissue evidence="2">Fresh leaf tissue</tissue>
    </source>
</reference>
<feature type="transmembrane region" description="Helical" evidence="1">
    <location>
        <begin position="69"/>
        <end position="87"/>
    </location>
</feature>